<reference evidence="10" key="2">
    <citation type="submission" date="2018-07" db="EMBL/GenBank/DDBJ databases">
        <authorList>
            <person name="Quirk P.G."/>
            <person name="Krulwich T.A."/>
        </authorList>
    </citation>
    <scope>NUCLEOTIDE SEQUENCE</scope>
    <source>
        <strain evidence="10">CCRI-22567</strain>
    </source>
</reference>
<comment type="similarity">
    <text evidence="2 8">Belongs to the V-ATPase proteolipid subunit family.</text>
</comment>
<dbReference type="EMBL" id="VJXW01000010">
    <property type="protein sequence ID" value="TRW25417.1"/>
    <property type="molecule type" value="Genomic_DNA"/>
</dbReference>
<keyword evidence="12" id="KW-1185">Reference proteome</keyword>
<protein>
    <submittedName>
        <fullName evidence="10">ATPase</fullName>
    </submittedName>
</protein>
<evidence type="ECO:0000259" key="9">
    <source>
        <dbReference type="Pfam" id="PF00137"/>
    </source>
</evidence>
<reference evidence="11 13" key="3">
    <citation type="submission" date="2019-07" db="EMBL/GenBank/DDBJ databases">
        <title>Criibacterium bergeronii gen. nov., sp. nov. isolated from human clinical samples.</title>
        <authorList>
            <person name="Maheux A.F."/>
            <person name="Boudreau D.K."/>
            <person name="Berube E."/>
            <person name="Brodeur S."/>
            <person name="Bernard K.A."/>
            <person name="Abed J.Y."/>
            <person name="Ducrey E."/>
            <person name="Guay E.F."/>
            <person name="Raymond F."/>
            <person name="Corbeil J."/>
            <person name="Domingo M.-C."/>
            <person name="Roy P.H."/>
            <person name="Boissinot M."/>
            <person name="Tocheva E.I."/>
            <person name="Omar R.F."/>
        </authorList>
    </citation>
    <scope>NUCLEOTIDE SEQUENCE [LARGE SCALE GENOMIC DNA]</scope>
    <source>
        <strain evidence="11 13">CCRI-24246</strain>
    </source>
</reference>
<evidence type="ECO:0000256" key="7">
    <source>
        <dbReference type="ARBA" id="ARBA00023136"/>
    </source>
</evidence>
<feature type="transmembrane region" description="Helical" evidence="8">
    <location>
        <begin position="6"/>
        <end position="26"/>
    </location>
</feature>
<keyword evidence="5 8" id="KW-1133">Transmembrane helix</keyword>
<evidence type="ECO:0000256" key="3">
    <source>
        <dbReference type="ARBA" id="ARBA00022448"/>
    </source>
</evidence>
<evidence type="ECO:0000256" key="6">
    <source>
        <dbReference type="ARBA" id="ARBA00023065"/>
    </source>
</evidence>
<dbReference type="EMBL" id="MBEW02000030">
    <property type="protein sequence ID" value="RDY20536.1"/>
    <property type="molecule type" value="Genomic_DNA"/>
</dbReference>
<feature type="transmembrane region" description="Helical" evidence="8">
    <location>
        <begin position="81"/>
        <end position="109"/>
    </location>
</feature>
<dbReference type="Proteomes" id="UP000093352">
    <property type="component" value="Unassembled WGS sequence"/>
</dbReference>
<keyword evidence="4 8" id="KW-0812">Transmembrane</keyword>
<dbReference type="OrthoDB" id="5771683at2"/>
<dbReference type="InterPro" id="IPR000245">
    <property type="entry name" value="ATPase_proteolipid_csu"/>
</dbReference>
<evidence type="ECO:0000313" key="11">
    <source>
        <dbReference type="EMBL" id="TRW25417.1"/>
    </source>
</evidence>
<dbReference type="InterPro" id="IPR002379">
    <property type="entry name" value="ATPase_proteolipid_c-like_dom"/>
</dbReference>
<dbReference type="InterPro" id="IPR035921">
    <property type="entry name" value="F/V-ATP_Csub_sf"/>
</dbReference>
<proteinExistence type="inferred from homology"/>
<comment type="subcellular location">
    <subcellularLocation>
        <location evidence="1">Membrane</location>
        <topology evidence="1">Multi-pass membrane protein</topology>
    </subcellularLocation>
</comment>
<evidence type="ECO:0000256" key="5">
    <source>
        <dbReference type="ARBA" id="ARBA00022989"/>
    </source>
</evidence>
<keyword evidence="3 8" id="KW-0813">Transport</keyword>
<evidence type="ECO:0000313" key="13">
    <source>
        <dbReference type="Proteomes" id="UP000319424"/>
    </source>
</evidence>
<dbReference type="AlphaFoldDB" id="A0A371IJ87"/>
<organism evidence="10 12">
    <name type="scientific">Criibacterium bergeronii</name>
    <dbReference type="NCBI Taxonomy" id="1871336"/>
    <lineage>
        <taxon>Bacteria</taxon>
        <taxon>Bacillati</taxon>
        <taxon>Bacillota</taxon>
        <taxon>Clostridia</taxon>
        <taxon>Peptostreptococcales</taxon>
        <taxon>Filifactoraceae</taxon>
        <taxon>Criibacterium</taxon>
    </lineage>
</organism>
<evidence type="ECO:0000256" key="1">
    <source>
        <dbReference type="ARBA" id="ARBA00004141"/>
    </source>
</evidence>
<gene>
    <name evidence="10" type="ORF">BBG48_009485</name>
    <name evidence="11" type="ORF">FL857_07290</name>
</gene>
<evidence type="ECO:0000313" key="12">
    <source>
        <dbReference type="Proteomes" id="UP000093352"/>
    </source>
</evidence>
<reference evidence="10 12" key="1">
    <citation type="journal article" date="2016" name="Genome Announc.">
        <title>Draft Genome Sequence of Criibacterium bergeronii gen. nov., sp. nov., Strain CCRI-22567T, Isolated from a Vaginal Sample from a Woman with Bacterial Vaginosis.</title>
        <authorList>
            <person name="Maheux A.F."/>
            <person name="Berube E."/>
            <person name="Boudreau D.K."/>
            <person name="Raymond F."/>
            <person name="Corbeil J."/>
            <person name="Roy P.H."/>
            <person name="Boissinot M."/>
            <person name="Omar R.F."/>
        </authorList>
    </citation>
    <scope>NUCLEOTIDE SEQUENCE [LARGE SCALE GENOMIC DNA]</scope>
    <source>
        <strain evidence="10 12">CCRI-22567</strain>
    </source>
</reference>
<accession>A0A371IJ87</accession>
<evidence type="ECO:0000256" key="4">
    <source>
        <dbReference type="ARBA" id="ARBA00022692"/>
    </source>
</evidence>
<dbReference type="GO" id="GO:0033179">
    <property type="term" value="C:proton-transporting V-type ATPase, V0 domain"/>
    <property type="evidence" value="ECO:0007669"/>
    <property type="project" value="InterPro"/>
</dbReference>
<evidence type="ECO:0000313" key="10">
    <source>
        <dbReference type="EMBL" id="RDY20536.1"/>
    </source>
</evidence>
<keyword evidence="7 8" id="KW-0472">Membrane</keyword>
<dbReference type="GO" id="GO:0046961">
    <property type="term" value="F:proton-transporting ATPase activity, rotational mechanism"/>
    <property type="evidence" value="ECO:0007669"/>
    <property type="project" value="InterPro"/>
</dbReference>
<feature type="transmembrane region" description="Helical" evidence="8">
    <location>
        <begin position="121"/>
        <end position="142"/>
    </location>
</feature>
<feature type="transmembrane region" description="Helical" evidence="8">
    <location>
        <begin position="38"/>
        <end position="61"/>
    </location>
</feature>
<dbReference type="Gene3D" id="1.20.120.610">
    <property type="entry name" value="lithium bound rotor ring of v- atpase"/>
    <property type="match status" value="1"/>
</dbReference>
<sequence length="145" mass="14332">MKTTLILVGIGVVSTMLTGLYFSKTGKVSTKAGMKKALAVNVLAMLALFATGIAADVSFAAEASADAMTKVYQTQAGGLGFIGAALSTGLAAVGAGIGVGQAGAAAIGAISENENILGKTLIILGLAEGVAIYGLVISIMILQRL</sequence>
<dbReference type="SUPFAM" id="SSF81333">
    <property type="entry name" value="F1F0 ATP synthase subunit C"/>
    <property type="match status" value="1"/>
</dbReference>
<dbReference type="PRINTS" id="PR00122">
    <property type="entry name" value="VACATPASE"/>
</dbReference>
<keyword evidence="6 8" id="KW-0406">Ion transport</keyword>
<dbReference type="Pfam" id="PF00137">
    <property type="entry name" value="ATP-synt_C"/>
    <property type="match status" value="1"/>
</dbReference>
<evidence type="ECO:0000256" key="8">
    <source>
        <dbReference type="RuleBase" id="RU363060"/>
    </source>
</evidence>
<name>A0A371IJ87_9FIRM</name>
<dbReference type="CDD" id="cd18120">
    <property type="entry name" value="ATP-synt_Vo_Ao_c"/>
    <property type="match status" value="1"/>
</dbReference>
<dbReference type="RefSeq" id="WP_068911814.1">
    <property type="nucleotide sequence ID" value="NZ_MBEW02000030.1"/>
</dbReference>
<comment type="caution">
    <text evidence="10">The sequence shown here is derived from an EMBL/GenBank/DDBJ whole genome shotgun (WGS) entry which is preliminary data.</text>
</comment>
<evidence type="ECO:0000256" key="2">
    <source>
        <dbReference type="ARBA" id="ARBA00007296"/>
    </source>
</evidence>
<dbReference type="Proteomes" id="UP000319424">
    <property type="component" value="Unassembled WGS sequence"/>
</dbReference>
<dbReference type="STRING" id="1871336.BBG48_01520"/>
<feature type="domain" description="V-ATPase proteolipid subunit C-like" evidence="9">
    <location>
        <begin position="82"/>
        <end position="141"/>
    </location>
</feature>